<protein>
    <submittedName>
        <fullName evidence="10">Metal ABC transporter permease</fullName>
    </submittedName>
</protein>
<keyword evidence="4" id="KW-1003">Cell membrane</keyword>
<dbReference type="KEGG" id="cdes:C0J27_02290"/>
<feature type="transmembrane region" description="Helical" evidence="9">
    <location>
        <begin position="208"/>
        <end position="225"/>
    </location>
</feature>
<evidence type="ECO:0000256" key="4">
    <source>
        <dbReference type="ARBA" id="ARBA00022475"/>
    </source>
</evidence>
<reference evidence="10 11" key="1">
    <citation type="submission" date="2017-12" db="EMBL/GenBank/DDBJ databases">
        <title>Chromulinavorax destructans is a abundant pathogen of dominant heterotrophic picoflagllates.</title>
        <authorList>
            <person name="Deeg C.M."/>
            <person name="Zimmer M."/>
            <person name="Suttle C.A."/>
        </authorList>
    </citation>
    <scope>NUCLEOTIDE SEQUENCE [LARGE SCALE GENOMIC DNA]</scope>
    <source>
        <strain evidence="10 11">SeV1</strain>
    </source>
</reference>
<evidence type="ECO:0000256" key="5">
    <source>
        <dbReference type="ARBA" id="ARBA00022692"/>
    </source>
</evidence>
<proteinExistence type="inferred from homology"/>
<dbReference type="SUPFAM" id="SSF81345">
    <property type="entry name" value="ABC transporter involved in vitamin B12 uptake, BtuC"/>
    <property type="match status" value="1"/>
</dbReference>
<evidence type="ECO:0000256" key="9">
    <source>
        <dbReference type="SAM" id="Phobius"/>
    </source>
</evidence>
<dbReference type="PANTHER" id="PTHR30477:SF8">
    <property type="entry name" value="METAL TRANSPORT SYSTEM MEMBRANE PROTEIN CT_070-RELATED"/>
    <property type="match status" value="1"/>
</dbReference>
<feature type="transmembrane region" description="Helical" evidence="9">
    <location>
        <begin position="232"/>
        <end position="251"/>
    </location>
</feature>
<keyword evidence="7 9" id="KW-0472">Membrane</keyword>
<feature type="transmembrane region" description="Helical" evidence="9">
    <location>
        <begin position="37"/>
        <end position="54"/>
    </location>
</feature>
<keyword evidence="5 8" id="KW-0812">Transmembrane</keyword>
<dbReference type="Pfam" id="PF00950">
    <property type="entry name" value="ABC-3"/>
    <property type="match status" value="1"/>
</dbReference>
<dbReference type="GO" id="GO:0055085">
    <property type="term" value="P:transmembrane transport"/>
    <property type="evidence" value="ECO:0007669"/>
    <property type="project" value="InterPro"/>
</dbReference>
<dbReference type="Gene3D" id="1.10.3470.10">
    <property type="entry name" value="ABC transporter involved in vitamin B12 uptake, BtuC"/>
    <property type="match status" value="1"/>
</dbReference>
<dbReference type="Proteomes" id="UP000254834">
    <property type="component" value="Chromosome"/>
</dbReference>
<evidence type="ECO:0000256" key="7">
    <source>
        <dbReference type="ARBA" id="ARBA00023136"/>
    </source>
</evidence>
<evidence type="ECO:0000256" key="1">
    <source>
        <dbReference type="ARBA" id="ARBA00004651"/>
    </source>
</evidence>
<evidence type="ECO:0000256" key="8">
    <source>
        <dbReference type="RuleBase" id="RU003943"/>
    </source>
</evidence>
<comment type="subcellular location">
    <subcellularLocation>
        <location evidence="1 8">Cell membrane</location>
        <topology evidence="1 8">Multi-pass membrane protein</topology>
    </subcellularLocation>
</comment>
<evidence type="ECO:0000313" key="10">
    <source>
        <dbReference type="EMBL" id="AXK60566.1"/>
    </source>
</evidence>
<evidence type="ECO:0000313" key="11">
    <source>
        <dbReference type="Proteomes" id="UP000254834"/>
    </source>
</evidence>
<feature type="transmembrane region" description="Helical" evidence="9">
    <location>
        <begin position="143"/>
        <end position="163"/>
    </location>
</feature>
<feature type="transmembrane region" description="Helical" evidence="9">
    <location>
        <begin position="6"/>
        <end position="28"/>
    </location>
</feature>
<accession>A0A345ZB99</accession>
<organism evidence="10 11">
    <name type="scientific">Candidatus Chromulinivorax destructor</name>
    <dbReference type="NCBI Taxonomy" id="2066483"/>
    <lineage>
        <taxon>Bacteria</taxon>
        <taxon>Candidatus Babelota</taxon>
        <taxon>Candidatus Babeliae</taxon>
        <taxon>Candidatus Babeliales</taxon>
        <taxon>Candidatus Chromulinivoraceae</taxon>
        <taxon>Candidatus Chromulinivorax</taxon>
    </lineage>
</organism>
<dbReference type="InterPro" id="IPR037294">
    <property type="entry name" value="ABC_BtuC-like"/>
</dbReference>
<dbReference type="GO" id="GO:0043190">
    <property type="term" value="C:ATP-binding cassette (ABC) transporter complex"/>
    <property type="evidence" value="ECO:0007669"/>
    <property type="project" value="InterPro"/>
</dbReference>
<comment type="similarity">
    <text evidence="2 8">Belongs to the ABC-3 integral membrane protein family.</text>
</comment>
<dbReference type="RefSeq" id="WP_115585581.1">
    <property type="nucleotide sequence ID" value="NZ_CP025544.1"/>
</dbReference>
<keyword evidence="3 8" id="KW-0813">Transport</keyword>
<feature type="transmembrane region" description="Helical" evidence="9">
    <location>
        <begin position="60"/>
        <end position="79"/>
    </location>
</feature>
<dbReference type="AlphaFoldDB" id="A0A345ZB99"/>
<dbReference type="GO" id="GO:0010043">
    <property type="term" value="P:response to zinc ion"/>
    <property type="evidence" value="ECO:0007669"/>
    <property type="project" value="TreeGrafter"/>
</dbReference>
<keyword evidence="11" id="KW-1185">Reference proteome</keyword>
<evidence type="ECO:0000256" key="3">
    <source>
        <dbReference type="ARBA" id="ARBA00022448"/>
    </source>
</evidence>
<sequence length="283" mass="31054">MIFIYLQLIILTMVTAVACALPGNFLLLRGNALISDALSHAILFGIVVMFLIIQDINSPYIFMGAVGTGIISVIITEYLTITGRMYQDTAIGLLFPFLFSCAVLLINQYANNVHLDTDAIILGELAFAPFHRIYILGYDCGPVALATMSCITIINILYVYYFYKELKITTFDPAYATTIDYNASWFHYSLMIITSITIINAFQTTGTILVISFIITPPATAYLITKKLDEMIIASCLLSIVGVGIGFIIAHHYNSSIAGSIALANGCMFFITMLAVKISIQVI</sequence>
<dbReference type="PANTHER" id="PTHR30477">
    <property type="entry name" value="ABC-TRANSPORTER METAL-BINDING PROTEIN"/>
    <property type="match status" value="1"/>
</dbReference>
<feature type="transmembrane region" description="Helical" evidence="9">
    <location>
        <begin position="91"/>
        <end position="110"/>
    </location>
</feature>
<gene>
    <name evidence="10" type="ORF">C0J27_02290</name>
</gene>
<dbReference type="OrthoDB" id="9778117at2"/>
<name>A0A345ZB99_9BACT</name>
<dbReference type="EMBL" id="CP025544">
    <property type="protein sequence ID" value="AXK60566.1"/>
    <property type="molecule type" value="Genomic_DNA"/>
</dbReference>
<evidence type="ECO:0000256" key="2">
    <source>
        <dbReference type="ARBA" id="ARBA00008034"/>
    </source>
</evidence>
<feature type="transmembrane region" description="Helical" evidence="9">
    <location>
        <begin position="257"/>
        <end position="276"/>
    </location>
</feature>
<keyword evidence="6 9" id="KW-1133">Transmembrane helix</keyword>
<feature type="transmembrane region" description="Helical" evidence="9">
    <location>
        <begin position="184"/>
        <end position="202"/>
    </location>
</feature>
<evidence type="ECO:0000256" key="6">
    <source>
        <dbReference type="ARBA" id="ARBA00022989"/>
    </source>
</evidence>
<dbReference type="InterPro" id="IPR001626">
    <property type="entry name" value="ABC_TroCD"/>
</dbReference>